<dbReference type="OrthoDB" id="1157001at2"/>
<accession>A0A516PVM4</accession>
<evidence type="ECO:0000313" key="2">
    <source>
        <dbReference type="Proteomes" id="UP000319263"/>
    </source>
</evidence>
<dbReference type="Gene3D" id="2.60.120.620">
    <property type="entry name" value="q2cbj1_9rhob like domain"/>
    <property type="match status" value="1"/>
</dbReference>
<protein>
    <submittedName>
        <fullName evidence="1">Phytanoyl-CoA dioxygenase family protein</fullName>
    </submittedName>
</protein>
<dbReference type="RefSeq" id="WP_143985217.1">
    <property type="nucleotide sequence ID" value="NZ_CP041692.1"/>
</dbReference>
<dbReference type="AlphaFoldDB" id="A0A516PVM4"/>
<proteinExistence type="predicted"/>
<dbReference type="GO" id="GO:0005506">
    <property type="term" value="F:iron ion binding"/>
    <property type="evidence" value="ECO:0007669"/>
    <property type="project" value="UniProtKB-ARBA"/>
</dbReference>
<sequence>MTSPLTSQTVLSAEQLAQFDEQGYVIIKGALSRTEAEAYRQSILSMMPSNLELPPHWGSYEGRIKPMAGPDDQTFDTPELLPLMTNEKLYRAAGELLQSSALRVMDGSVGITIRNDSHRDQPLSQTLHLDASVPRTADDFTFTVQELQVGGCYYLTDVEPNGGGIHVVPGGHKIVEEECRAAGSGGRHLHQDWKQIEHLESVEITGEAGDFALLHHLMPHGASHNRNPTARVAYFVRWVREDQTWGAGAKPEPGRYDEAQLAAMGDLGRKLFGVEDW</sequence>
<dbReference type="SUPFAM" id="SSF51197">
    <property type="entry name" value="Clavaminate synthase-like"/>
    <property type="match status" value="1"/>
</dbReference>
<dbReference type="PANTHER" id="PTHR20883:SF48">
    <property type="entry name" value="ECTOINE DIOXYGENASE"/>
    <property type="match status" value="1"/>
</dbReference>
<evidence type="ECO:0000313" key="1">
    <source>
        <dbReference type="EMBL" id="QDP95236.1"/>
    </source>
</evidence>
<reference evidence="1 2" key="1">
    <citation type="submission" date="2019-07" db="EMBL/GenBank/DDBJ databases">
        <title>Microlunatus dokdonensis sp. nov. isolated from the rhizospheric soil of the wild plant Elymus tsukushiensis.</title>
        <authorList>
            <person name="Ghim S.-Y."/>
            <person name="Hwang Y.-J."/>
            <person name="Son J.-S."/>
            <person name="Shin J.-H."/>
        </authorList>
    </citation>
    <scope>NUCLEOTIDE SEQUENCE [LARGE SCALE GENOMIC DNA]</scope>
    <source>
        <strain evidence="1 2">KUDC0627</strain>
    </source>
</reference>
<organism evidence="1 2">
    <name type="scientific">Microlunatus elymi</name>
    <dbReference type="NCBI Taxonomy" id="2596828"/>
    <lineage>
        <taxon>Bacteria</taxon>
        <taxon>Bacillati</taxon>
        <taxon>Actinomycetota</taxon>
        <taxon>Actinomycetes</taxon>
        <taxon>Propionibacteriales</taxon>
        <taxon>Propionibacteriaceae</taxon>
        <taxon>Microlunatus</taxon>
    </lineage>
</organism>
<name>A0A516PVM4_9ACTN</name>
<dbReference type="EMBL" id="CP041692">
    <property type="protein sequence ID" value="QDP95236.1"/>
    <property type="molecule type" value="Genomic_DNA"/>
</dbReference>
<gene>
    <name evidence="1" type="ORF">FOE78_04305</name>
</gene>
<dbReference type="Pfam" id="PF05721">
    <property type="entry name" value="PhyH"/>
    <property type="match status" value="1"/>
</dbReference>
<dbReference type="InterPro" id="IPR008775">
    <property type="entry name" value="Phytyl_CoA_dOase-like"/>
</dbReference>
<dbReference type="GO" id="GO:0016706">
    <property type="term" value="F:2-oxoglutarate-dependent dioxygenase activity"/>
    <property type="evidence" value="ECO:0007669"/>
    <property type="project" value="UniProtKB-ARBA"/>
</dbReference>
<keyword evidence="1" id="KW-0223">Dioxygenase</keyword>
<dbReference type="PANTHER" id="PTHR20883">
    <property type="entry name" value="PHYTANOYL-COA DIOXYGENASE DOMAIN CONTAINING 1"/>
    <property type="match status" value="1"/>
</dbReference>
<keyword evidence="1" id="KW-0560">Oxidoreductase</keyword>
<keyword evidence="2" id="KW-1185">Reference proteome</keyword>
<dbReference type="KEGG" id="mik:FOE78_04305"/>
<dbReference type="Proteomes" id="UP000319263">
    <property type="component" value="Chromosome"/>
</dbReference>